<sequence length="133" mass="14939">MLRPKNVKFKKHHRRSLTRVSNNNTYLSFGQYGLKALEGGAITEKTIETSRRTITRTFKRRGKVWIRIVPDLPVTAKPSEARLGKGVGSISHWTSVVKKGEILFEFSGVPRNIAEEAAIAVTKKLNIKACFVC</sequence>
<dbReference type="PANTHER" id="PTHR12220:SF13">
    <property type="entry name" value="LARGE RIBOSOMAL SUBUNIT PROTEIN UL16M"/>
    <property type="match status" value="1"/>
</dbReference>
<comment type="similarity">
    <text evidence="1 4">Belongs to the universal ribosomal protein uL16 family.</text>
</comment>
<proteinExistence type="inferred from homology"/>
<dbReference type="GO" id="GO:0005840">
    <property type="term" value="C:ribosome"/>
    <property type="evidence" value="ECO:0007669"/>
    <property type="project" value="UniProtKB-KW"/>
</dbReference>
<dbReference type="PRINTS" id="PR00060">
    <property type="entry name" value="RIBOSOMALL16"/>
</dbReference>
<dbReference type="InterPro" id="IPR016180">
    <property type="entry name" value="Ribosomal_uL16_dom"/>
</dbReference>
<name>Q0QIQ5_OLTVI</name>
<dbReference type="PANTHER" id="PTHR12220">
    <property type="entry name" value="50S/60S RIBOSOMAL PROTEIN L16"/>
    <property type="match status" value="1"/>
</dbReference>
<dbReference type="AlphaFoldDB" id="Q0QIQ5"/>
<dbReference type="InterPro" id="IPR036920">
    <property type="entry name" value="Ribosomal_uL16_sf"/>
</dbReference>
<dbReference type="InterPro" id="IPR000114">
    <property type="entry name" value="Ribosomal_uL16_bact-type"/>
</dbReference>
<evidence type="ECO:0000256" key="1">
    <source>
        <dbReference type="ARBA" id="ARBA00008931"/>
    </source>
</evidence>
<dbReference type="Pfam" id="PF00252">
    <property type="entry name" value="Ribosomal_L16"/>
    <property type="match status" value="1"/>
</dbReference>
<dbReference type="CDD" id="cd01433">
    <property type="entry name" value="Ribosomal_L16_L10e"/>
    <property type="match status" value="1"/>
</dbReference>
<dbReference type="InterPro" id="IPR047873">
    <property type="entry name" value="Ribosomal_uL16"/>
</dbReference>
<dbReference type="EMBL" id="DQ365900">
    <property type="protein sequence ID" value="ABC96348.1"/>
    <property type="molecule type" value="Genomic_DNA"/>
</dbReference>
<keyword evidence="3 4" id="KW-0687">Ribonucleoprotein</keyword>
<accession>Q0QIQ5</accession>
<dbReference type="GO" id="GO:0019843">
    <property type="term" value="F:rRNA binding"/>
    <property type="evidence" value="ECO:0007669"/>
    <property type="project" value="InterPro"/>
</dbReference>
<evidence type="ECO:0000256" key="2">
    <source>
        <dbReference type="ARBA" id="ARBA00022980"/>
    </source>
</evidence>
<protein>
    <submittedName>
        <fullName evidence="5">Ribosomal protein L16</fullName>
    </submittedName>
</protein>
<keyword evidence="2 4" id="KW-0689">Ribosomal protein</keyword>
<geneLocation type="mitochondrion" evidence="5"/>
<dbReference type="GO" id="GO:0006412">
    <property type="term" value="P:translation"/>
    <property type="evidence" value="ECO:0007669"/>
    <property type="project" value="InterPro"/>
</dbReference>
<reference evidence="5" key="1">
    <citation type="journal article" date="2006" name="Curr. Genet.">
        <title>The complete mitochondrial DNA sequence of the green alga Oltmannsiellopsis viridis: evolutionary trends of the mitochondrial genome in the Ulvophyceae.</title>
        <authorList>
            <person name="Pombert J.F."/>
            <person name="Beauchamp P."/>
            <person name="Otis C."/>
            <person name="Lemieux C."/>
            <person name="Turmel M."/>
        </authorList>
    </citation>
    <scope>NUCLEOTIDE SEQUENCE</scope>
</reference>
<keyword evidence="5" id="KW-0496">Mitochondrion</keyword>
<organism evidence="5">
    <name type="scientific">Oltmannsiellopsis viridis</name>
    <name type="common">Marine flagellate</name>
    <name type="synonym">Oltmannsiella viridis</name>
    <dbReference type="NCBI Taxonomy" id="51324"/>
    <lineage>
        <taxon>Eukaryota</taxon>
        <taxon>Viridiplantae</taxon>
        <taxon>Chlorophyta</taxon>
        <taxon>core chlorophytes</taxon>
        <taxon>Ulvophyceae</taxon>
        <taxon>OUU clade</taxon>
        <taxon>Oltmannsiellopsidales</taxon>
        <taxon>Oltmannsiellopsidaceae</taxon>
        <taxon>Oltmannsiellopsis</taxon>
    </lineage>
</organism>
<evidence type="ECO:0000313" key="5">
    <source>
        <dbReference type="EMBL" id="ABC96348.1"/>
    </source>
</evidence>
<dbReference type="GeneID" id="4200909"/>
<dbReference type="SUPFAM" id="SSF54686">
    <property type="entry name" value="Ribosomal protein L16p/L10e"/>
    <property type="match status" value="1"/>
</dbReference>
<evidence type="ECO:0000256" key="3">
    <source>
        <dbReference type="ARBA" id="ARBA00023274"/>
    </source>
</evidence>
<dbReference type="Gene3D" id="3.90.1170.10">
    <property type="entry name" value="Ribosomal protein L10e/L16"/>
    <property type="match status" value="1"/>
</dbReference>
<reference evidence="5" key="2">
    <citation type="submission" date="2006-01" db="EMBL/GenBank/DDBJ databases">
        <authorList>
            <person name="Pombert J.-F."/>
            <person name="Beauchamp P."/>
            <person name="Otis C."/>
            <person name="Lemieux C."/>
            <person name="Turmel M."/>
        </authorList>
    </citation>
    <scope>NUCLEOTIDE SEQUENCE</scope>
</reference>
<gene>
    <name evidence="5" type="primary">rpl16</name>
</gene>
<dbReference type="GO" id="GO:0003735">
    <property type="term" value="F:structural constituent of ribosome"/>
    <property type="evidence" value="ECO:0007669"/>
    <property type="project" value="InterPro"/>
</dbReference>
<evidence type="ECO:0000256" key="4">
    <source>
        <dbReference type="RuleBase" id="RU004413"/>
    </source>
</evidence>
<dbReference type="GO" id="GO:1990904">
    <property type="term" value="C:ribonucleoprotein complex"/>
    <property type="evidence" value="ECO:0007669"/>
    <property type="project" value="UniProtKB-KW"/>
</dbReference>
<dbReference type="RefSeq" id="YP_684390.1">
    <property type="nucleotide sequence ID" value="NC_008256.1"/>
</dbReference>
<dbReference type="NCBIfam" id="TIGR01164">
    <property type="entry name" value="rplP_bact"/>
    <property type="match status" value="1"/>
</dbReference>